<organism evidence="2 3">
    <name type="scientific">Paenibacillus lutimineralis</name>
    <dbReference type="NCBI Taxonomy" id="2707005"/>
    <lineage>
        <taxon>Bacteria</taxon>
        <taxon>Bacillati</taxon>
        <taxon>Bacillota</taxon>
        <taxon>Bacilli</taxon>
        <taxon>Bacillales</taxon>
        <taxon>Paenibacillaceae</taxon>
        <taxon>Paenibacillus</taxon>
    </lineage>
</organism>
<gene>
    <name evidence="2" type="ORF">EI981_06300</name>
</gene>
<dbReference type="InterPro" id="IPR009078">
    <property type="entry name" value="Ferritin-like_SF"/>
</dbReference>
<accession>A0A3S9UUX8</accession>
<sequence>MTDENVVKSLNTFLKGRYMGIHAYEHFIEKLQEPDIKTQFQQIQQDHKRHAMRVAERIQNLGEVPADDEGFVGSVQGFMSKLKMPEDTKSILQSALKGEEHYAVEMSEEIVRGHLDSESYELIHAILEQDRKHVELLKGLID</sequence>
<keyword evidence="3" id="KW-1185">Reference proteome</keyword>
<dbReference type="RefSeq" id="WP_126996435.1">
    <property type="nucleotide sequence ID" value="NZ_CP034346.1"/>
</dbReference>
<dbReference type="AlphaFoldDB" id="A0A3S9UUX8"/>
<dbReference type="SUPFAM" id="SSF47240">
    <property type="entry name" value="Ferritin-like"/>
    <property type="match status" value="1"/>
</dbReference>
<name>A0A3S9UUX8_9BACL</name>
<dbReference type="CDD" id="cd00657">
    <property type="entry name" value="Ferritin_like"/>
    <property type="match status" value="1"/>
</dbReference>
<evidence type="ECO:0000313" key="3">
    <source>
        <dbReference type="Proteomes" id="UP000270678"/>
    </source>
</evidence>
<dbReference type="Pfam" id="PF09537">
    <property type="entry name" value="DUF2383"/>
    <property type="match status" value="1"/>
</dbReference>
<reference evidence="3" key="1">
    <citation type="submission" date="2018-12" db="EMBL/GenBank/DDBJ databases">
        <title>Complete genome sequence of Paenibacillus sp. MBLB1234.</title>
        <authorList>
            <person name="Nam Y.-D."/>
            <person name="Kang J."/>
            <person name="Chung W.-H."/>
            <person name="Park Y.S."/>
        </authorList>
    </citation>
    <scope>NUCLEOTIDE SEQUENCE [LARGE SCALE GENOMIC DNA]</scope>
    <source>
        <strain evidence="3">MBLB1234</strain>
    </source>
</reference>
<evidence type="ECO:0000259" key="1">
    <source>
        <dbReference type="Pfam" id="PF09537"/>
    </source>
</evidence>
<dbReference type="InterPro" id="IPR019052">
    <property type="entry name" value="DUF2383"/>
</dbReference>
<feature type="domain" description="DUF2383" evidence="1">
    <location>
        <begin position="6"/>
        <end position="111"/>
    </location>
</feature>
<dbReference type="KEGG" id="plut:EI981_06300"/>
<dbReference type="Proteomes" id="UP000270678">
    <property type="component" value="Chromosome"/>
</dbReference>
<protein>
    <submittedName>
        <fullName evidence="2">DUF2383 domain-containing protein</fullName>
    </submittedName>
</protein>
<dbReference type="Gene3D" id="1.20.1260.10">
    <property type="match status" value="1"/>
</dbReference>
<dbReference type="EMBL" id="CP034346">
    <property type="protein sequence ID" value="AZS14104.1"/>
    <property type="molecule type" value="Genomic_DNA"/>
</dbReference>
<dbReference type="InterPro" id="IPR012347">
    <property type="entry name" value="Ferritin-like"/>
</dbReference>
<dbReference type="OrthoDB" id="1706687at2"/>
<proteinExistence type="predicted"/>
<evidence type="ECO:0000313" key="2">
    <source>
        <dbReference type="EMBL" id="AZS14104.1"/>
    </source>
</evidence>